<evidence type="ECO:0000313" key="6">
    <source>
        <dbReference type="Proteomes" id="UP000048984"/>
    </source>
</evidence>
<dbReference type="Gene3D" id="1.10.10.60">
    <property type="entry name" value="Homeodomain-like"/>
    <property type="match status" value="1"/>
</dbReference>
<dbReference type="InterPro" id="IPR018060">
    <property type="entry name" value="HTH_AraC"/>
</dbReference>
<dbReference type="EMBL" id="LJYW01000001">
    <property type="protein sequence ID" value="KPL55334.1"/>
    <property type="molecule type" value="Genomic_DNA"/>
</dbReference>
<evidence type="ECO:0000313" key="5">
    <source>
        <dbReference type="EMBL" id="KPL55334.1"/>
    </source>
</evidence>
<dbReference type="AlphaFoldDB" id="A0A0P6VVR9"/>
<comment type="caution">
    <text evidence="5">The sequence shown here is derived from an EMBL/GenBank/DDBJ whole genome shotgun (WGS) entry which is preliminary data.</text>
</comment>
<dbReference type="Proteomes" id="UP000048984">
    <property type="component" value="Unassembled WGS sequence"/>
</dbReference>
<dbReference type="GO" id="GO:0043565">
    <property type="term" value="F:sequence-specific DNA binding"/>
    <property type="evidence" value="ECO:0007669"/>
    <property type="project" value="InterPro"/>
</dbReference>
<dbReference type="PANTHER" id="PTHR46796:SF2">
    <property type="entry name" value="TRANSCRIPTIONAL REGULATORY PROTEIN"/>
    <property type="match status" value="1"/>
</dbReference>
<dbReference type="SUPFAM" id="SSF51215">
    <property type="entry name" value="Regulatory protein AraC"/>
    <property type="match status" value="1"/>
</dbReference>
<keyword evidence="2" id="KW-0238">DNA-binding</keyword>
<dbReference type="InterPro" id="IPR009057">
    <property type="entry name" value="Homeodomain-like_sf"/>
</dbReference>
<evidence type="ECO:0000256" key="3">
    <source>
        <dbReference type="ARBA" id="ARBA00023163"/>
    </source>
</evidence>
<dbReference type="PANTHER" id="PTHR46796">
    <property type="entry name" value="HTH-TYPE TRANSCRIPTIONAL ACTIVATOR RHAS-RELATED"/>
    <property type="match status" value="1"/>
</dbReference>
<keyword evidence="3" id="KW-0804">Transcription</keyword>
<dbReference type="SUPFAM" id="SSF46689">
    <property type="entry name" value="Homeodomain-like"/>
    <property type="match status" value="2"/>
</dbReference>
<evidence type="ECO:0000259" key="4">
    <source>
        <dbReference type="PROSITE" id="PS01124"/>
    </source>
</evidence>
<accession>A0A0P6VVR9</accession>
<name>A0A0P6VVR9_9HYPH</name>
<dbReference type="InterPro" id="IPR037923">
    <property type="entry name" value="HTH-like"/>
</dbReference>
<dbReference type="InterPro" id="IPR050204">
    <property type="entry name" value="AraC_XylS_family_regulators"/>
</dbReference>
<reference evidence="5 6" key="1">
    <citation type="submission" date="2015-09" db="EMBL/GenBank/DDBJ databases">
        <authorList>
            <person name="Jackson K.R."/>
            <person name="Lunt B.L."/>
            <person name="Fisher J.N.B."/>
            <person name="Gardner A.V."/>
            <person name="Bailey M.E."/>
            <person name="Deus L.M."/>
            <person name="Earl A.S."/>
            <person name="Gibby P.D."/>
            <person name="Hartmann K.A."/>
            <person name="Liu J.E."/>
            <person name="Manci A.M."/>
            <person name="Nielsen D.A."/>
            <person name="Solomon M.B."/>
            <person name="Breakwell D.P."/>
            <person name="Burnett S.H."/>
            <person name="Grose J.H."/>
        </authorList>
    </citation>
    <scope>NUCLEOTIDE SEQUENCE [LARGE SCALE GENOMIC DNA]</scope>
    <source>
        <strain evidence="5 6">16</strain>
    </source>
</reference>
<keyword evidence="6" id="KW-1185">Reference proteome</keyword>
<dbReference type="InterPro" id="IPR003313">
    <property type="entry name" value="AraC-bd"/>
</dbReference>
<proteinExistence type="predicted"/>
<dbReference type="GO" id="GO:0003700">
    <property type="term" value="F:DNA-binding transcription factor activity"/>
    <property type="evidence" value="ECO:0007669"/>
    <property type="project" value="InterPro"/>
</dbReference>
<protein>
    <recommendedName>
        <fullName evidence="4">HTH araC/xylS-type domain-containing protein</fullName>
    </recommendedName>
</protein>
<reference evidence="5 6" key="2">
    <citation type="submission" date="2015-10" db="EMBL/GenBank/DDBJ databases">
        <title>Draft Genome Sequence of Prosthecomicrobium hirschii ATCC 27832.</title>
        <authorList>
            <person name="Daniel J."/>
            <person name="Givan S.A."/>
            <person name="Brun Y.V."/>
            <person name="Brown P.J."/>
        </authorList>
    </citation>
    <scope>NUCLEOTIDE SEQUENCE [LARGE SCALE GENOMIC DNA]</scope>
    <source>
        <strain evidence="5 6">16</strain>
    </source>
</reference>
<dbReference type="STRING" id="665126.ABB55_26435"/>
<evidence type="ECO:0000256" key="2">
    <source>
        <dbReference type="ARBA" id="ARBA00023125"/>
    </source>
</evidence>
<dbReference type="PROSITE" id="PS01124">
    <property type="entry name" value="HTH_ARAC_FAMILY_2"/>
    <property type="match status" value="1"/>
</dbReference>
<sequence>MVQPRTGRAGVEVRRLDSDRSFPRHSHDQFGVGVLTGGWQRSWSGRGMVEAGAGSVITVNPGEMHDGLAVGGMRRAWTMLYLDPAAAGAVLDDLGSHADAIALPVIADADLAARLLGAARALSVASTDSLPGDEGLVAALGRLFGRYGNRRGPRPDLPAPVARVRQRLDDAPTAPATLAELAALAGLGRFQLLRAFERAFGVSPAAYRLQRRVGLARACLAAGDTPVEAALKAGFADQSHLTRAFSRQFGITPARYRAACR</sequence>
<evidence type="ECO:0000256" key="1">
    <source>
        <dbReference type="ARBA" id="ARBA00023015"/>
    </source>
</evidence>
<dbReference type="SMART" id="SM00342">
    <property type="entry name" value="HTH_ARAC"/>
    <property type="match status" value="1"/>
</dbReference>
<dbReference type="Pfam" id="PF12833">
    <property type="entry name" value="HTH_18"/>
    <property type="match status" value="1"/>
</dbReference>
<keyword evidence="1" id="KW-0805">Transcription regulation</keyword>
<gene>
    <name evidence="5" type="ORF">ABB55_26435</name>
</gene>
<organism evidence="5 6">
    <name type="scientific">Prosthecodimorpha hirschii</name>
    <dbReference type="NCBI Taxonomy" id="665126"/>
    <lineage>
        <taxon>Bacteria</taxon>
        <taxon>Pseudomonadati</taxon>
        <taxon>Pseudomonadota</taxon>
        <taxon>Alphaproteobacteria</taxon>
        <taxon>Hyphomicrobiales</taxon>
        <taxon>Ancalomicrobiaceae</taxon>
        <taxon>Prosthecodimorpha</taxon>
    </lineage>
</organism>
<feature type="domain" description="HTH araC/xylS-type" evidence="4">
    <location>
        <begin position="162"/>
        <end position="259"/>
    </location>
</feature>
<dbReference type="Pfam" id="PF02311">
    <property type="entry name" value="AraC_binding"/>
    <property type="match status" value="1"/>
</dbReference>